<evidence type="ECO:0000256" key="4">
    <source>
        <dbReference type="ARBA" id="ARBA00023212"/>
    </source>
</evidence>
<comment type="similarity">
    <text evidence="2">Belongs to the MAP65/ASE1 family.</text>
</comment>
<dbReference type="PANTHER" id="PTHR19321:SF41">
    <property type="entry name" value="FASCETTO-RELATED"/>
    <property type="match status" value="1"/>
</dbReference>
<dbReference type="InterPro" id="IPR007145">
    <property type="entry name" value="MAP65_Ase1_PRC1"/>
</dbReference>
<dbReference type="GO" id="GO:0005819">
    <property type="term" value="C:spindle"/>
    <property type="evidence" value="ECO:0007669"/>
    <property type="project" value="TreeGrafter"/>
</dbReference>
<evidence type="ECO:0000313" key="6">
    <source>
        <dbReference type="Proteomes" id="UP001206925"/>
    </source>
</evidence>
<comment type="caution">
    <text evidence="5">The sequence shown here is derived from an EMBL/GenBank/DDBJ whole genome shotgun (WGS) entry which is preliminary data.</text>
</comment>
<dbReference type="GO" id="GO:0008017">
    <property type="term" value="F:microtubule binding"/>
    <property type="evidence" value="ECO:0007669"/>
    <property type="project" value="InterPro"/>
</dbReference>
<gene>
    <name evidence="5" type="ORF">M8C21_018653</name>
</gene>
<dbReference type="EMBL" id="JAMZMK010011080">
    <property type="protein sequence ID" value="KAI7729080.1"/>
    <property type="molecule type" value="Genomic_DNA"/>
</dbReference>
<accession>A0AAD5BT97</accession>
<organism evidence="5 6">
    <name type="scientific">Ambrosia artemisiifolia</name>
    <name type="common">Common ragweed</name>
    <dbReference type="NCBI Taxonomy" id="4212"/>
    <lineage>
        <taxon>Eukaryota</taxon>
        <taxon>Viridiplantae</taxon>
        <taxon>Streptophyta</taxon>
        <taxon>Embryophyta</taxon>
        <taxon>Tracheophyta</taxon>
        <taxon>Spermatophyta</taxon>
        <taxon>Magnoliopsida</taxon>
        <taxon>eudicotyledons</taxon>
        <taxon>Gunneridae</taxon>
        <taxon>Pentapetalae</taxon>
        <taxon>asterids</taxon>
        <taxon>campanulids</taxon>
        <taxon>Asterales</taxon>
        <taxon>Asteraceae</taxon>
        <taxon>Asteroideae</taxon>
        <taxon>Heliantheae alliance</taxon>
        <taxon>Heliantheae</taxon>
        <taxon>Ambrosia</taxon>
    </lineage>
</organism>
<evidence type="ECO:0000256" key="2">
    <source>
        <dbReference type="ARBA" id="ARBA00006187"/>
    </source>
</evidence>
<proteinExistence type="inferred from homology"/>
<dbReference type="GO" id="GO:0000226">
    <property type="term" value="P:microtubule cytoskeleton organization"/>
    <property type="evidence" value="ECO:0007669"/>
    <property type="project" value="InterPro"/>
</dbReference>
<evidence type="ECO:0000256" key="3">
    <source>
        <dbReference type="ARBA" id="ARBA00022701"/>
    </source>
</evidence>
<keyword evidence="3" id="KW-0493">Microtubule</keyword>
<dbReference type="CDD" id="cd06008">
    <property type="entry name" value="NF-X1-zinc-finger"/>
    <property type="match status" value="1"/>
</dbReference>
<dbReference type="GO" id="GO:0005737">
    <property type="term" value="C:cytoplasm"/>
    <property type="evidence" value="ECO:0007669"/>
    <property type="project" value="TreeGrafter"/>
</dbReference>
<keyword evidence="4" id="KW-0206">Cytoskeleton</keyword>
<comment type="subcellular location">
    <subcellularLocation>
        <location evidence="1">Cytoplasm</location>
        <location evidence="1">Cytoskeleton</location>
    </subcellularLocation>
</comment>
<protein>
    <submittedName>
        <fullName evidence="5">Uncharacterized protein</fullName>
    </submittedName>
</protein>
<dbReference type="GO" id="GO:0005874">
    <property type="term" value="C:microtubule"/>
    <property type="evidence" value="ECO:0007669"/>
    <property type="project" value="UniProtKB-KW"/>
</dbReference>
<sequence>MWDIACLVEEAQSKEAPVQLLADIEEVPCYQDVVCERKCQRVRDCGRHACKRKCCDCPPCSEICDEKLRCKNLKCPSPCHSKLNMHNKSLLSTVGDHALQELAAQLTELWNLMDTSEEERSLFNHVTCNISVSVYEVIVPGSHALNLIEQAEVEVERLDKLKASKMKDIDLKKQEELEEIFAQVHIQNDKKATREKILALIVNCYLTWMHMLSKQKKKPSVEKIYYIKLKSGCQLVKNRRRELPRGLQ</sequence>
<dbReference type="AlphaFoldDB" id="A0AAD5BT97"/>
<dbReference type="Pfam" id="PF03999">
    <property type="entry name" value="MAP65_ASE1"/>
    <property type="match status" value="1"/>
</dbReference>
<keyword evidence="4" id="KW-0963">Cytoplasm</keyword>
<dbReference type="PANTHER" id="PTHR19321">
    <property type="entry name" value="PROTEIN REGULATOR OF CYTOKINESIS 1 PRC1-RELATED"/>
    <property type="match status" value="1"/>
</dbReference>
<name>A0AAD5BT97_AMBAR</name>
<reference evidence="5" key="1">
    <citation type="submission" date="2022-06" db="EMBL/GenBank/DDBJ databases">
        <title>Uncovering the hologenomic basis of an extraordinary plant invasion.</title>
        <authorList>
            <person name="Bieker V.C."/>
            <person name="Martin M.D."/>
            <person name="Gilbert T."/>
            <person name="Hodgins K."/>
            <person name="Battlay P."/>
            <person name="Petersen B."/>
            <person name="Wilson J."/>
        </authorList>
    </citation>
    <scope>NUCLEOTIDE SEQUENCE</scope>
    <source>
        <strain evidence="5">AA19_3_7</strain>
        <tissue evidence="5">Leaf</tissue>
    </source>
</reference>
<dbReference type="GO" id="GO:0000911">
    <property type="term" value="P:cytokinesis by cell plate formation"/>
    <property type="evidence" value="ECO:0007669"/>
    <property type="project" value="TreeGrafter"/>
</dbReference>
<evidence type="ECO:0000313" key="5">
    <source>
        <dbReference type="EMBL" id="KAI7729080.1"/>
    </source>
</evidence>
<dbReference type="Proteomes" id="UP001206925">
    <property type="component" value="Unassembled WGS sequence"/>
</dbReference>
<keyword evidence="6" id="KW-1185">Reference proteome</keyword>
<evidence type="ECO:0000256" key="1">
    <source>
        <dbReference type="ARBA" id="ARBA00004245"/>
    </source>
</evidence>